<dbReference type="AlphaFoldDB" id="A0A5C3M121"/>
<reference evidence="2 3" key="1">
    <citation type="journal article" date="2019" name="Nat. Ecol. Evol.">
        <title>Megaphylogeny resolves global patterns of mushroom evolution.</title>
        <authorList>
            <person name="Varga T."/>
            <person name="Krizsan K."/>
            <person name="Foldi C."/>
            <person name="Dima B."/>
            <person name="Sanchez-Garcia M."/>
            <person name="Sanchez-Ramirez S."/>
            <person name="Szollosi G.J."/>
            <person name="Szarkandi J.G."/>
            <person name="Papp V."/>
            <person name="Albert L."/>
            <person name="Andreopoulos W."/>
            <person name="Angelini C."/>
            <person name="Antonin V."/>
            <person name="Barry K.W."/>
            <person name="Bougher N.L."/>
            <person name="Buchanan P."/>
            <person name="Buyck B."/>
            <person name="Bense V."/>
            <person name="Catcheside P."/>
            <person name="Chovatia M."/>
            <person name="Cooper J."/>
            <person name="Damon W."/>
            <person name="Desjardin D."/>
            <person name="Finy P."/>
            <person name="Geml J."/>
            <person name="Haridas S."/>
            <person name="Hughes K."/>
            <person name="Justo A."/>
            <person name="Karasinski D."/>
            <person name="Kautmanova I."/>
            <person name="Kiss B."/>
            <person name="Kocsube S."/>
            <person name="Kotiranta H."/>
            <person name="LaButti K.M."/>
            <person name="Lechner B.E."/>
            <person name="Liimatainen K."/>
            <person name="Lipzen A."/>
            <person name="Lukacs Z."/>
            <person name="Mihaltcheva S."/>
            <person name="Morgado L.N."/>
            <person name="Niskanen T."/>
            <person name="Noordeloos M.E."/>
            <person name="Ohm R.A."/>
            <person name="Ortiz-Santana B."/>
            <person name="Ovrebo C."/>
            <person name="Racz N."/>
            <person name="Riley R."/>
            <person name="Savchenko A."/>
            <person name="Shiryaev A."/>
            <person name="Soop K."/>
            <person name="Spirin V."/>
            <person name="Szebenyi C."/>
            <person name="Tomsovsky M."/>
            <person name="Tulloss R.E."/>
            <person name="Uehling J."/>
            <person name="Grigoriev I.V."/>
            <person name="Vagvolgyi C."/>
            <person name="Papp T."/>
            <person name="Martin F.M."/>
            <person name="Miettinen O."/>
            <person name="Hibbett D.S."/>
            <person name="Nagy L.G."/>
        </authorList>
    </citation>
    <scope>NUCLEOTIDE SEQUENCE [LARGE SCALE GENOMIC DNA]</scope>
    <source>
        <strain evidence="2 3">CBS 166.37</strain>
    </source>
</reference>
<sequence length="224" mass="23493">MHFPTLLLLLIPTVQAINEYTTIANVPKPGACGNSGTLPGGGWIANKACGYVMGTAVAGQRFDVEKTSSAGFHFGRYRGTGGNFCTWILPSSLNLNTGVSVGSSCSDATASAMCDRNHFGKDFDSPPHQGDGAITVPLSLVGCPGFYNYFVDSNFLSGAFQDPVPFNMATTTGGGYRYTTRDGQASMVRATVAEYGQVIWFFVPRSCIAAQLPGGLNNDGGDGC</sequence>
<dbReference type="OrthoDB" id="2888337at2759"/>
<protein>
    <submittedName>
        <fullName evidence="2">Uncharacterized protein</fullName>
    </submittedName>
</protein>
<proteinExistence type="predicted"/>
<evidence type="ECO:0000313" key="2">
    <source>
        <dbReference type="EMBL" id="TFK38880.1"/>
    </source>
</evidence>
<accession>A0A5C3M121</accession>
<organism evidence="2 3">
    <name type="scientific">Crucibulum laeve</name>
    <dbReference type="NCBI Taxonomy" id="68775"/>
    <lineage>
        <taxon>Eukaryota</taxon>
        <taxon>Fungi</taxon>
        <taxon>Dikarya</taxon>
        <taxon>Basidiomycota</taxon>
        <taxon>Agaricomycotina</taxon>
        <taxon>Agaricomycetes</taxon>
        <taxon>Agaricomycetidae</taxon>
        <taxon>Agaricales</taxon>
        <taxon>Agaricineae</taxon>
        <taxon>Nidulariaceae</taxon>
        <taxon>Crucibulum</taxon>
    </lineage>
</organism>
<evidence type="ECO:0000256" key="1">
    <source>
        <dbReference type="SAM" id="SignalP"/>
    </source>
</evidence>
<keyword evidence="3" id="KW-1185">Reference proteome</keyword>
<dbReference type="EMBL" id="ML213601">
    <property type="protein sequence ID" value="TFK38880.1"/>
    <property type="molecule type" value="Genomic_DNA"/>
</dbReference>
<evidence type="ECO:0000313" key="3">
    <source>
        <dbReference type="Proteomes" id="UP000308652"/>
    </source>
</evidence>
<feature type="chain" id="PRO_5022684005" evidence="1">
    <location>
        <begin position="17"/>
        <end position="224"/>
    </location>
</feature>
<gene>
    <name evidence="2" type="ORF">BDQ12DRAFT_735124</name>
</gene>
<name>A0A5C3M121_9AGAR</name>
<dbReference type="Proteomes" id="UP000308652">
    <property type="component" value="Unassembled WGS sequence"/>
</dbReference>
<keyword evidence="1" id="KW-0732">Signal</keyword>
<feature type="signal peptide" evidence="1">
    <location>
        <begin position="1"/>
        <end position="16"/>
    </location>
</feature>